<evidence type="ECO:0000313" key="3">
    <source>
        <dbReference type="EMBL" id="RLK49301.1"/>
    </source>
</evidence>
<keyword evidence="4" id="KW-1185">Reference proteome</keyword>
<sequence>MTSYDPPRPWIASYAAGVPADLDPVTGSLWDIVEESARDYPDAPALQFFGRTTSYRELQDAVERAAAGLTALGVRAGDRVAIVLPNCPQHIVAFYAILRLGAVAVEHNPLYTPRELRKQFEDHGAKTAIVWSKVVGTVQEFPADLAVTNLISVDITTAMPLSLRLALRLPLGKARESRDALTARVRGAIGWEGLVRSEPLPRSAPRPGTDDLAIIQYTSGTTGAPKGALLTHRNLLANARQAQAWVPSIHRGEGCVVYAVLPMFHAYGLTLCLTFAMSMGARLVLFPRFEPDMVLAVTKKHPATFLPLVPPIADRLLKAAQAQGVSLAGTSVAISGAMALPHELVVPFEEATGGYLVEGYGLSECSPVLMANPVADNRKAGTIGLPLPGTECRVVDPDEPTRDVPEGERGELLVRGPQVFQGYYGKPEETTAVFVDGWFRTGDIVTIDEDGFVRIVDRIKELIITGGFNVAPTEVENALRQHPRVVDAAVVGLPNEHSGEEVVAAVVLDGAGDVDVESIRECARGILTPYKVPRRLFVVDELPKSLIGKVLRRQVRESLVDLNSGA</sequence>
<dbReference type="PROSITE" id="PS00455">
    <property type="entry name" value="AMP_BINDING"/>
    <property type="match status" value="1"/>
</dbReference>
<dbReference type="InterPro" id="IPR042099">
    <property type="entry name" value="ANL_N_sf"/>
</dbReference>
<dbReference type="InterPro" id="IPR025110">
    <property type="entry name" value="AMP-bd_C"/>
</dbReference>
<feature type="domain" description="AMP-dependent synthetase/ligase" evidence="1">
    <location>
        <begin position="34"/>
        <end position="424"/>
    </location>
</feature>
<dbReference type="Pfam" id="PF00501">
    <property type="entry name" value="AMP-binding"/>
    <property type="match status" value="1"/>
</dbReference>
<dbReference type="NCBIfam" id="NF004114">
    <property type="entry name" value="PRK05605.1"/>
    <property type="match status" value="1"/>
</dbReference>
<name>A0A498CAI6_9MICO</name>
<dbReference type="Pfam" id="PF13193">
    <property type="entry name" value="AMP-binding_C"/>
    <property type="match status" value="1"/>
</dbReference>
<dbReference type="InterPro" id="IPR050237">
    <property type="entry name" value="ATP-dep_AMP-bd_enzyme"/>
</dbReference>
<dbReference type="Proteomes" id="UP000273158">
    <property type="component" value="Unassembled WGS sequence"/>
</dbReference>
<organism evidence="3 4">
    <name type="scientific">Microbacterium telephonicum</name>
    <dbReference type="NCBI Taxonomy" id="1714841"/>
    <lineage>
        <taxon>Bacteria</taxon>
        <taxon>Bacillati</taxon>
        <taxon>Actinomycetota</taxon>
        <taxon>Actinomycetes</taxon>
        <taxon>Micrococcales</taxon>
        <taxon>Microbacteriaceae</taxon>
        <taxon>Microbacterium</taxon>
    </lineage>
</organism>
<dbReference type="InterPro" id="IPR045851">
    <property type="entry name" value="AMP-bd_C_sf"/>
</dbReference>
<dbReference type="Gene3D" id="3.40.50.12780">
    <property type="entry name" value="N-terminal domain of ligase-like"/>
    <property type="match status" value="1"/>
</dbReference>
<dbReference type="Gene3D" id="3.30.300.30">
    <property type="match status" value="1"/>
</dbReference>
<accession>A0A498CAI6</accession>
<dbReference type="GO" id="GO:0016878">
    <property type="term" value="F:acid-thiol ligase activity"/>
    <property type="evidence" value="ECO:0007669"/>
    <property type="project" value="UniProtKB-ARBA"/>
</dbReference>
<proteinExistence type="predicted"/>
<comment type="caution">
    <text evidence="3">The sequence shown here is derived from an EMBL/GenBank/DDBJ whole genome shotgun (WGS) entry which is preliminary data.</text>
</comment>
<dbReference type="PANTHER" id="PTHR43767:SF1">
    <property type="entry name" value="NONRIBOSOMAL PEPTIDE SYNTHASE PES1 (EUROFUNG)-RELATED"/>
    <property type="match status" value="1"/>
</dbReference>
<protein>
    <submittedName>
        <fullName evidence="3">Long-chain acyl-CoA synthetase</fullName>
    </submittedName>
</protein>
<evidence type="ECO:0000313" key="4">
    <source>
        <dbReference type="Proteomes" id="UP000273158"/>
    </source>
</evidence>
<dbReference type="EMBL" id="RCDB01000002">
    <property type="protein sequence ID" value="RLK49301.1"/>
    <property type="molecule type" value="Genomic_DNA"/>
</dbReference>
<evidence type="ECO:0000259" key="1">
    <source>
        <dbReference type="Pfam" id="PF00501"/>
    </source>
</evidence>
<reference evidence="3 4" key="1">
    <citation type="journal article" date="2015" name="Stand. Genomic Sci.">
        <title>Genomic Encyclopedia of Bacterial and Archaeal Type Strains, Phase III: the genomes of soil and plant-associated and newly described type strains.</title>
        <authorList>
            <person name="Whitman W.B."/>
            <person name="Woyke T."/>
            <person name="Klenk H.P."/>
            <person name="Zhou Y."/>
            <person name="Lilburn T.G."/>
            <person name="Beck B.J."/>
            <person name="De Vos P."/>
            <person name="Vandamme P."/>
            <person name="Eisen J.A."/>
            <person name="Garrity G."/>
            <person name="Hugenholtz P."/>
            <person name="Kyrpides N.C."/>
        </authorList>
    </citation>
    <scope>NUCLEOTIDE SEQUENCE [LARGE SCALE GENOMIC DNA]</scope>
    <source>
        <strain evidence="3 4">S2T63</strain>
    </source>
</reference>
<evidence type="ECO:0000259" key="2">
    <source>
        <dbReference type="Pfam" id="PF13193"/>
    </source>
</evidence>
<dbReference type="AlphaFoldDB" id="A0A498CAI6"/>
<dbReference type="InterPro" id="IPR020845">
    <property type="entry name" value="AMP-binding_CS"/>
</dbReference>
<dbReference type="InterPro" id="IPR000873">
    <property type="entry name" value="AMP-dep_synth/lig_dom"/>
</dbReference>
<dbReference type="PANTHER" id="PTHR43767">
    <property type="entry name" value="LONG-CHAIN-FATTY-ACID--COA LIGASE"/>
    <property type="match status" value="1"/>
</dbReference>
<dbReference type="SUPFAM" id="SSF56801">
    <property type="entry name" value="Acetyl-CoA synthetase-like"/>
    <property type="match status" value="1"/>
</dbReference>
<dbReference type="CDD" id="cd05936">
    <property type="entry name" value="FC-FACS_FadD_like"/>
    <property type="match status" value="1"/>
</dbReference>
<feature type="domain" description="AMP-binding enzyme C-terminal" evidence="2">
    <location>
        <begin position="474"/>
        <end position="549"/>
    </location>
</feature>
<dbReference type="RefSeq" id="WP_121058415.1">
    <property type="nucleotide sequence ID" value="NZ_RCDB01000002.1"/>
</dbReference>
<dbReference type="OrthoDB" id="9803968at2"/>
<gene>
    <name evidence="3" type="ORF">C7474_1442</name>
</gene>